<gene>
    <name evidence="1" type="ORF">LEP1GSC133_0937</name>
</gene>
<dbReference type="AlphaFoldDB" id="M6W603"/>
<evidence type="ECO:0000313" key="1">
    <source>
        <dbReference type="EMBL" id="EMO60654.1"/>
    </source>
</evidence>
<name>M6W603_LEPBO</name>
<accession>M6W603</accession>
<reference evidence="1 2" key="1">
    <citation type="submission" date="2013-01" db="EMBL/GenBank/DDBJ databases">
        <authorList>
            <person name="Harkins D.M."/>
            <person name="Durkin A.S."/>
            <person name="Brinkac L.M."/>
            <person name="Haft D.H."/>
            <person name="Selengut J.D."/>
            <person name="Sanka R."/>
            <person name="DePew J."/>
            <person name="Purushe J."/>
            <person name="Picardeau M."/>
            <person name="Werts C."/>
            <person name="Goarant C."/>
            <person name="Vinetz J.M."/>
            <person name="Sutton G.G."/>
            <person name="Nierman W.C."/>
            <person name="Fouts D.E."/>
        </authorList>
    </citation>
    <scope>NUCLEOTIDE SEQUENCE [LARGE SCALE GENOMIC DNA]</scope>
    <source>
        <strain evidence="1 2">200901868</strain>
    </source>
</reference>
<proteinExistence type="predicted"/>
<evidence type="ECO:0000313" key="2">
    <source>
        <dbReference type="Proteomes" id="UP000012159"/>
    </source>
</evidence>
<protein>
    <submittedName>
        <fullName evidence="1">Uncharacterized protein</fullName>
    </submittedName>
</protein>
<comment type="caution">
    <text evidence="1">The sequence shown here is derived from an EMBL/GenBank/DDBJ whole genome shotgun (WGS) entry which is preliminary data.</text>
</comment>
<feature type="non-terminal residue" evidence="1">
    <location>
        <position position="1"/>
    </location>
</feature>
<dbReference type="EMBL" id="AKWF02000123">
    <property type="protein sequence ID" value="EMO60654.1"/>
    <property type="molecule type" value="Genomic_DNA"/>
</dbReference>
<dbReference type="STRING" id="1192866.LEP1GSC133_0937"/>
<organism evidence="1 2">
    <name type="scientific">Leptospira borgpetersenii serovar Pomona str. 200901868</name>
    <dbReference type="NCBI Taxonomy" id="1192866"/>
    <lineage>
        <taxon>Bacteria</taxon>
        <taxon>Pseudomonadati</taxon>
        <taxon>Spirochaetota</taxon>
        <taxon>Spirochaetia</taxon>
        <taxon>Leptospirales</taxon>
        <taxon>Leptospiraceae</taxon>
        <taxon>Leptospira</taxon>
    </lineage>
</organism>
<sequence>TKLYDTNGDIQLITMGKDKKEGGEGKNADFNILNEDEYPSDFRRK</sequence>
<dbReference type="Proteomes" id="UP000012159">
    <property type="component" value="Unassembled WGS sequence"/>
</dbReference>